<organism evidence="4">
    <name type="scientific">Hydatigena taeniaeformis</name>
    <name type="common">Feline tapeworm</name>
    <name type="synonym">Taenia taeniaeformis</name>
    <dbReference type="NCBI Taxonomy" id="6205"/>
    <lineage>
        <taxon>Eukaryota</taxon>
        <taxon>Metazoa</taxon>
        <taxon>Spiralia</taxon>
        <taxon>Lophotrochozoa</taxon>
        <taxon>Platyhelminthes</taxon>
        <taxon>Cestoda</taxon>
        <taxon>Eucestoda</taxon>
        <taxon>Cyclophyllidea</taxon>
        <taxon>Taeniidae</taxon>
        <taxon>Hydatigera</taxon>
    </lineage>
</organism>
<dbReference type="STRING" id="6205.A0A158RE98"/>
<feature type="compositionally biased region" description="Low complexity" evidence="1">
    <location>
        <begin position="380"/>
        <end position="392"/>
    </location>
</feature>
<dbReference type="AlphaFoldDB" id="A0A158RE98"/>
<evidence type="ECO:0000313" key="2">
    <source>
        <dbReference type="EMBL" id="VDM31202.1"/>
    </source>
</evidence>
<evidence type="ECO:0000313" key="3">
    <source>
        <dbReference type="Proteomes" id="UP000274429"/>
    </source>
</evidence>
<reference evidence="2 3" key="2">
    <citation type="submission" date="2018-11" db="EMBL/GenBank/DDBJ databases">
        <authorList>
            <consortium name="Pathogen Informatics"/>
        </authorList>
    </citation>
    <scope>NUCLEOTIDE SEQUENCE [LARGE SCALE GENOMIC DNA]</scope>
</reference>
<keyword evidence="3" id="KW-1185">Reference proteome</keyword>
<dbReference type="OrthoDB" id="6265854at2759"/>
<accession>A0A158RE98</accession>
<reference evidence="4" key="1">
    <citation type="submission" date="2016-04" db="UniProtKB">
        <authorList>
            <consortium name="WormBaseParasite"/>
        </authorList>
    </citation>
    <scope>IDENTIFICATION</scope>
</reference>
<dbReference type="EMBL" id="UYWX01020332">
    <property type="protein sequence ID" value="VDM31202.1"/>
    <property type="molecule type" value="Genomic_DNA"/>
</dbReference>
<evidence type="ECO:0000256" key="1">
    <source>
        <dbReference type="SAM" id="MobiDB-lite"/>
    </source>
</evidence>
<gene>
    <name evidence="2" type="ORF">TTAC_LOCUS6918</name>
</gene>
<name>A0A158RE98_HYDTA</name>
<sequence length="424" mass="47455">MEDLHIVFRKSITLLRGLNTVEIGYMFASRGGAFLNQLDRIVLPRYSSKLYDALFVYISNVTLLSTNINHLIQSSPALVSSLVGIGSCLSISQDNTVFKEVNRKSLLNIKVVRITMFCIALEFDSELARVFACFVVLRLHESFLMNLRVLKLLCTWLWCLRLARKDLYEVDQMRINLEDGSGFGDEPPNTETKASSPALVDAQVREHLSALASLHYNVISMSCRLHKLREEVAAKASSVALFEVSSEELQSMRILLTNCQYCLDEAEKTLQNESAKLTESVPVPLASEPTSIVEEIGELIPLDSEQPPVEDECLEAIVGNDDLQTRGEEDLYDDLDQLGQPVSKAELQKRNADRAILLTELTSVIAHRMVETRDREAKALSRSRGLLNSNRSSPPPPSPPPAVCERPSMPISVRQNCQQRIVIR</sequence>
<feature type="region of interest" description="Disordered" evidence="1">
    <location>
        <begin position="376"/>
        <end position="408"/>
    </location>
</feature>
<feature type="compositionally biased region" description="Pro residues" evidence="1">
    <location>
        <begin position="393"/>
        <end position="402"/>
    </location>
</feature>
<dbReference type="Proteomes" id="UP000274429">
    <property type="component" value="Unassembled WGS sequence"/>
</dbReference>
<dbReference type="WBParaSite" id="TTAC_0000693301-mRNA-1">
    <property type="protein sequence ID" value="TTAC_0000693301-mRNA-1"/>
    <property type="gene ID" value="TTAC_0000693301"/>
</dbReference>
<evidence type="ECO:0000313" key="4">
    <source>
        <dbReference type="WBParaSite" id="TTAC_0000693301-mRNA-1"/>
    </source>
</evidence>
<proteinExistence type="predicted"/>
<protein>
    <submittedName>
        <fullName evidence="2 4">Uncharacterized protein</fullName>
    </submittedName>
</protein>